<keyword evidence="1" id="KW-0732">Signal</keyword>
<gene>
    <name evidence="2" type="ORF">CN307_23200</name>
</gene>
<dbReference type="Proteomes" id="UP000220032">
    <property type="component" value="Unassembled WGS sequence"/>
</dbReference>
<sequence length="165" mass="17839">MFNKFFGNPRVKKICGIGALATFIGFSSLGSVSAGSYVDKYKQYNVGSSGGSYTNSAGFSGGGGSGNLSMISTISKDKRLIAIKLRTSIESGDPYIQSFWAQSKTSSNVHYPLSAYNKMLRNNPEPFWGLNLPNVTSSNLHINTDARSSGAGNGVQYRYVQIFKY</sequence>
<dbReference type="RefSeq" id="WP_088098338.1">
    <property type="nucleotide sequence ID" value="NZ_FMJG01000032.1"/>
</dbReference>
<dbReference type="EMBL" id="NTRR01000039">
    <property type="protein sequence ID" value="PFE10974.1"/>
    <property type="molecule type" value="Genomic_DNA"/>
</dbReference>
<comment type="caution">
    <text evidence="2">The sequence shown here is derived from an EMBL/GenBank/DDBJ whole genome shotgun (WGS) entry which is preliminary data.</text>
</comment>
<name>A0A1D3NUT5_BACCE</name>
<dbReference type="AlphaFoldDB" id="A0A1D3NUT5"/>
<evidence type="ECO:0000256" key="1">
    <source>
        <dbReference type="SAM" id="SignalP"/>
    </source>
</evidence>
<evidence type="ECO:0000313" key="2">
    <source>
        <dbReference type="EMBL" id="PFE10974.1"/>
    </source>
</evidence>
<feature type="chain" id="PRO_5030026513" evidence="1">
    <location>
        <begin position="35"/>
        <end position="165"/>
    </location>
</feature>
<evidence type="ECO:0000313" key="3">
    <source>
        <dbReference type="Proteomes" id="UP000220032"/>
    </source>
</evidence>
<accession>A0A1D3NUT5</accession>
<protein>
    <submittedName>
        <fullName evidence="2">Uncharacterized protein</fullName>
    </submittedName>
</protein>
<proteinExistence type="predicted"/>
<reference evidence="2 3" key="1">
    <citation type="submission" date="2017-09" db="EMBL/GenBank/DDBJ databases">
        <title>Large-scale bioinformatics analysis of Bacillus genomes uncovers conserved roles of natural products in bacterial physiology.</title>
        <authorList>
            <consortium name="Agbiome Team Llc"/>
            <person name="Bleich R.M."/>
            <person name="Grubbs K.J."/>
            <person name="Santa Maria K.C."/>
            <person name="Allen S.E."/>
            <person name="Farag S."/>
            <person name="Shank E.A."/>
            <person name="Bowers A."/>
        </authorList>
    </citation>
    <scope>NUCLEOTIDE SEQUENCE [LARGE SCALE GENOMIC DNA]</scope>
    <source>
        <strain evidence="2 3">AFS022681</strain>
    </source>
</reference>
<feature type="signal peptide" evidence="1">
    <location>
        <begin position="1"/>
        <end position="34"/>
    </location>
</feature>
<organism evidence="2 3">
    <name type="scientific">Bacillus cereus</name>
    <dbReference type="NCBI Taxonomy" id="1396"/>
    <lineage>
        <taxon>Bacteria</taxon>
        <taxon>Bacillati</taxon>
        <taxon>Bacillota</taxon>
        <taxon>Bacilli</taxon>
        <taxon>Bacillales</taxon>
        <taxon>Bacillaceae</taxon>
        <taxon>Bacillus</taxon>
        <taxon>Bacillus cereus group</taxon>
    </lineage>
</organism>